<proteinExistence type="predicted"/>
<dbReference type="GO" id="GO:0016233">
    <property type="term" value="P:telomere capping"/>
    <property type="evidence" value="ECO:0007669"/>
    <property type="project" value="InterPro"/>
</dbReference>
<reference evidence="2" key="3">
    <citation type="submission" date="2025-09" db="UniProtKB">
        <authorList>
            <consortium name="Ensembl"/>
        </authorList>
    </citation>
    <scope>IDENTIFICATION</scope>
</reference>
<dbReference type="AlphaFoldDB" id="A0A4W6FT34"/>
<dbReference type="STRING" id="8187.ENSLCAP00010053984"/>
<dbReference type="Pfam" id="PF14973">
    <property type="entry name" value="TINF2_N"/>
    <property type="match status" value="1"/>
</dbReference>
<keyword evidence="3" id="KW-1185">Reference proteome</keyword>
<evidence type="ECO:0000259" key="1">
    <source>
        <dbReference type="Pfam" id="PF14973"/>
    </source>
</evidence>
<feature type="domain" description="TERF1-interacting nuclear factor 2 N-terminal" evidence="1">
    <location>
        <begin position="31"/>
        <end position="131"/>
    </location>
</feature>
<dbReference type="Ensembl" id="ENSLCAT00010055388.1">
    <property type="protein sequence ID" value="ENSLCAP00010053984.1"/>
    <property type="gene ID" value="ENSLCAG00010025131.1"/>
</dbReference>
<protein>
    <recommendedName>
        <fullName evidence="1">TERF1-interacting nuclear factor 2 N-terminal domain-containing protein</fullName>
    </recommendedName>
</protein>
<name>A0A4W6FT34_LATCA</name>
<dbReference type="Proteomes" id="UP000314980">
    <property type="component" value="Unassembled WGS sequence"/>
</dbReference>
<sequence>MSSVSSAASPLPLSSLRLLLPPLRLLTAAMWRVARQRSVKHYGMLEDFVSLVTEAVPELLTDRQRSLLLLALRAKVTLADPDPQAVHTHLDRIRSVSKATEDEEVDQWCSALLTLADKLRQSPADRQRLLQVSSVTALHQYPGVENHRPDPVSAARCFRRCLTRASTRRSSPSCRTSCPGSSSCSLCPTSNRSSCVK</sequence>
<reference evidence="3" key="1">
    <citation type="submission" date="2015-09" db="EMBL/GenBank/DDBJ databases">
        <authorList>
            <person name="Sai Rama Sridatta P."/>
        </authorList>
    </citation>
    <scope>NUCLEOTIDE SEQUENCE [LARGE SCALE GENOMIC DNA]</scope>
</reference>
<accession>A0A4W6FT34</accession>
<evidence type="ECO:0000313" key="3">
    <source>
        <dbReference type="Proteomes" id="UP000314980"/>
    </source>
</evidence>
<dbReference type="InParanoid" id="A0A4W6FT34"/>
<organism evidence="2 3">
    <name type="scientific">Lates calcarifer</name>
    <name type="common">Barramundi</name>
    <name type="synonym">Holocentrus calcarifer</name>
    <dbReference type="NCBI Taxonomy" id="8187"/>
    <lineage>
        <taxon>Eukaryota</taxon>
        <taxon>Metazoa</taxon>
        <taxon>Chordata</taxon>
        <taxon>Craniata</taxon>
        <taxon>Vertebrata</taxon>
        <taxon>Euteleostomi</taxon>
        <taxon>Actinopterygii</taxon>
        <taxon>Neopterygii</taxon>
        <taxon>Teleostei</taxon>
        <taxon>Neoteleostei</taxon>
        <taxon>Acanthomorphata</taxon>
        <taxon>Carangaria</taxon>
        <taxon>Carangaria incertae sedis</taxon>
        <taxon>Centropomidae</taxon>
        <taxon>Lates</taxon>
    </lineage>
</organism>
<dbReference type="PANTHER" id="PTHR15512:SF2">
    <property type="match status" value="1"/>
</dbReference>
<dbReference type="GO" id="GO:0070187">
    <property type="term" value="C:shelterin complex"/>
    <property type="evidence" value="ECO:0007669"/>
    <property type="project" value="InterPro"/>
</dbReference>
<dbReference type="PANTHER" id="PTHR15512">
    <property type="entry name" value="TERF1-INTERACTING NUCLEAR FACTOR 2"/>
    <property type="match status" value="1"/>
</dbReference>
<dbReference type="GO" id="GO:0042162">
    <property type="term" value="F:telomeric DNA binding"/>
    <property type="evidence" value="ECO:0007669"/>
    <property type="project" value="TreeGrafter"/>
</dbReference>
<reference evidence="2" key="2">
    <citation type="submission" date="2025-08" db="UniProtKB">
        <authorList>
            <consortium name="Ensembl"/>
        </authorList>
    </citation>
    <scope>IDENTIFICATION</scope>
</reference>
<dbReference type="InterPro" id="IPR029400">
    <property type="entry name" value="TINF2_N"/>
</dbReference>
<dbReference type="GO" id="GO:1904356">
    <property type="term" value="P:regulation of telomere maintenance via telomere lengthening"/>
    <property type="evidence" value="ECO:0007669"/>
    <property type="project" value="TreeGrafter"/>
</dbReference>
<dbReference type="GeneTree" id="ENSGT00940000172707"/>
<dbReference type="InterPro" id="IPR039098">
    <property type="entry name" value="TINF2"/>
</dbReference>
<evidence type="ECO:0000313" key="2">
    <source>
        <dbReference type="Ensembl" id="ENSLCAP00010053984.1"/>
    </source>
</evidence>